<feature type="compositionally biased region" description="Pro residues" evidence="1">
    <location>
        <begin position="257"/>
        <end position="267"/>
    </location>
</feature>
<feature type="region of interest" description="Disordered" evidence="1">
    <location>
        <begin position="610"/>
        <end position="680"/>
    </location>
</feature>
<feature type="compositionally biased region" description="Basic and acidic residues" evidence="1">
    <location>
        <begin position="178"/>
        <end position="210"/>
    </location>
</feature>
<evidence type="ECO:0000256" key="1">
    <source>
        <dbReference type="SAM" id="MobiDB-lite"/>
    </source>
</evidence>
<evidence type="ECO:0000313" key="5">
    <source>
        <dbReference type="Proteomes" id="UP000054498"/>
    </source>
</evidence>
<proteinExistence type="predicted"/>
<feature type="transmembrane region" description="Helical" evidence="2">
    <location>
        <begin position="427"/>
        <end position="450"/>
    </location>
</feature>
<feature type="region of interest" description="Disordered" evidence="1">
    <location>
        <begin position="138"/>
        <end position="277"/>
    </location>
</feature>
<keyword evidence="3" id="KW-0732">Signal</keyword>
<dbReference type="RefSeq" id="XP_013902803.1">
    <property type="nucleotide sequence ID" value="XM_014047349.1"/>
</dbReference>
<feature type="region of interest" description="Disordered" evidence="1">
    <location>
        <begin position="546"/>
        <end position="568"/>
    </location>
</feature>
<dbReference type="GeneID" id="25737051"/>
<feature type="compositionally biased region" description="Low complexity" evidence="1">
    <location>
        <begin position="670"/>
        <end position="680"/>
    </location>
</feature>
<keyword evidence="2" id="KW-1133">Transmembrane helix</keyword>
<dbReference type="KEGG" id="mng:MNEG_4173"/>
<dbReference type="AlphaFoldDB" id="A0A0D2LAG6"/>
<feature type="compositionally biased region" description="Basic and acidic residues" evidence="1">
    <location>
        <begin position="220"/>
        <end position="240"/>
    </location>
</feature>
<feature type="compositionally biased region" description="Low complexity" evidence="1">
    <location>
        <begin position="755"/>
        <end position="780"/>
    </location>
</feature>
<feature type="chain" id="PRO_5002263659" description="CBM1 domain-containing protein" evidence="3">
    <location>
        <begin position="25"/>
        <end position="794"/>
    </location>
</feature>
<dbReference type="EMBL" id="KK100784">
    <property type="protein sequence ID" value="KIZ03784.1"/>
    <property type="molecule type" value="Genomic_DNA"/>
</dbReference>
<evidence type="ECO:0000256" key="2">
    <source>
        <dbReference type="SAM" id="Phobius"/>
    </source>
</evidence>
<feature type="region of interest" description="Disordered" evidence="1">
    <location>
        <begin position="460"/>
        <end position="501"/>
    </location>
</feature>
<protein>
    <recommendedName>
        <fullName evidence="6">CBM1 domain-containing protein</fullName>
    </recommendedName>
</protein>
<evidence type="ECO:0000256" key="3">
    <source>
        <dbReference type="SAM" id="SignalP"/>
    </source>
</evidence>
<evidence type="ECO:0008006" key="6">
    <source>
        <dbReference type="Google" id="ProtNLM"/>
    </source>
</evidence>
<keyword evidence="2" id="KW-0812">Transmembrane</keyword>
<dbReference type="Proteomes" id="UP000054498">
    <property type="component" value="Unassembled WGS sequence"/>
</dbReference>
<feature type="compositionally biased region" description="Low complexity" evidence="1">
    <location>
        <begin position="165"/>
        <end position="177"/>
    </location>
</feature>
<feature type="compositionally biased region" description="Low complexity" evidence="1">
    <location>
        <begin position="610"/>
        <end position="626"/>
    </location>
</feature>
<feature type="region of interest" description="Disordered" evidence="1">
    <location>
        <begin position="710"/>
        <end position="794"/>
    </location>
</feature>
<name>A0A0D2LAG6_9CHLO</name>
<keyword evidence="5" id="KW-1185">Reference proteome</keyword>
<evidence type="ECO:0000313" key="4">
    <source>
        <dbReference type="EMBL" id="KIZ03784.1"/>
    </source>
</evidence>
<feature type="signal peptide" evidence="3">
    <location>
        <begin position="1"/>
        <end position="24"/>
    </location>
</feature>
<feature type="region of interest" description="Disordered" evidence="1">
    <location>
        <begin position="89"/>
        <end position="108"/>
    </location>
</feature>
<feature type="compositionally biased region" description="Low complexity" evidence="1">
    <location>
        <begin position="241"/>
        <end position="255"/>
    </location>
</feature>
<gene>
    <name evidence="4" type="ORF">MNEG_4173</name>
</gene>
<accession>A0A0D2LAG6</accession>
<feature type="compositionally biased region" description="Low complexity" evidence="1">
    <location>
        <begin position="95"/>
        <end position="106"/>
    </location>
</feature>
<reference evidence="4 5" key="1">
    <citation type="journal article" date="2013" name="BMC Genomics">
        <title>Reconstruction of the lipid metabolism for the microalga Monoraphidium neglectum from its genome sequence reveals characteristics suitable for biofuel production.</title>
        <authorList>
            <person name="Bogen C."/>
            <person name="Al-Dilaimi A."/>
            <person name="Albersmeier A."/>
            <person name="Wichmann J."/>
            <person name="Grundmann M."/>
            <person name="Rupp O."/>
            <person name="Lauersen K.J."/>
            <person name="Blifernez-Klassen O."/>
            <person name="Kalinowski J."/>
            <person name="Goesmann A."/>
            <person name="Mussgnug J.H."/>
            <person name="Kruse O."/>
        </authorList>
    </citation>
    <scope>NUCLEOTIDE SEQUENCE [LARGE SCALE GENOMIC DNA]</scope>
    <source>
        <strain evidence="4 5">SAG 48.87</strain>
    </source>
</reference>
<keyword evidence="2" id="KW-0472">Membrane</keyword>
<organism evidence="4 5">
    <name type="scientific">Monoraphidium neglectum</name>
    <dbReference type="NCBI Taxonomy" id="145388"/>
    <lineage>
        <taxon>Eukaryota</taxon>
        <taxon>Viridiplantae</taxon>
        <taxon>Chlorophyta</taxon>
        <taxon>core chlorophytes</taxon>
        <taxon>Chlorophyceae</taxon>
        <taxon>CS clade</taxon>
        <taxon>Sphaeropleales</taxon>
        <taxon>Selenastraceae</taxon>
        <taxon>Monoraphidium</taxon>
    </lineage>
</organism>
<sequence>MRDVVHTGSMAPAVLLCILAVVLAAPTAVAQPQQQRLSQWDVCGGLNSPSKSDAAVTGCPPGFACIRQDEFYWQCKDIKTLQGNAAELAKQPEKQGQQLGAPGLPQEAQGKQTQGYECVRQDGWFYNCKSIASLQLPAEASPRPTTPLVANETSATGEKPKTAEQPPVQAKPAVEAKPPAEAKPIAEQKPPVEVKPTAEQKPPAEAKPTAERTPPAEAKPAAEQKPPTDAKPAAEDKAPAEAKPAAVEKPAAKAPQEPEPAPAPAPTPASAAGAGPVPEPVKLALQFPGVTTDEFKAKYAEGSLKAVAEVAGVDPAAVKSTVTPAGAGGAAARRLLASGGVDVAYTITAADRDALLERLDTASADGGAGLNKALAAAGVPLKPAVWINGQNKVPVAPVVTPRTAETPAATVPAPEQATGTPAVSQSVVIGAVVGSVLGALLLVALVLVFLRLRRRKAAAGQDASLPVKPTKQATPDVEMASGSDKAAQSGRPTTAVTAAAAGHSSQTLQSAAAAGAAAAAALPALQHSSSGRAPSASLAPAEAFPRSFNPTAEDTTPSPVPALPPVRTSKEPAAAKVAAPAAAAAAGVAAAAAAAVAPTVALPAAPAAAPAPAEAPVTPSSSAAAAAHEDLPPTPGSRPGSDGTFRSGDEAFGTPRSTAGGAPSEVSFKSAGAGSGSEASFRTVGGASAASFASARSAASRMSAVSAATSFSKHENASEFPKAFVPRIPDEGSASGSDAEGDAPLAARGSGGAAAGPSAAGARGTTSASRLAGSRLSGSGKDSAGKRSFKPLGR</sequence>
<feature type="compositionally biased region" description="Polar residues" evidence="1">
    <location>
        <begin position="548"/>
        <end position="557"/>
    </location>
</feature>